<dbReference type="InterPro" id="IPR028098">
    <property type="entry name" value="Glyco_trans_4-like_N"/>
</dbReference>
<organism evidence="3 4">
    <name type="scientific">Bradyrhizobium macuxiense</name>
    <dbReference type="NCBI Taxonomy" id="1755647"/>
    <lineage>
        <taxon>Bacteria</taxon>
        <taxon>Pseudomonadati</taxon>
        <taxon>Pseudomonadota</taxon>
        <taxon>Alphaproteobacteria</taxon>
        <taxon>Hyphomicrobiales</taxon>
        <taxon>Nitrobacteraceae</taxon>
        <taxon>Bradyrhizobium</taxon>
    </lineage>
</organism>
<evidence type="ECO:0000256" key="1">
    <source>
        <dbReference type="SAM" id="MobiDB-lite"/>
    </source>
</evidence>
<protein>
    <submittedName>
        <fullName evidence="3">Glycosyltransferase involved in cell wall biosynthesis</fullName>
    </submittedName>
</protein>
<sequence>MQAAYVNADVSRIVMLLGQWYRSSQMSRAEPSPRRILIIVENLPVPFDRRVWCEATSLRKAGYEVSVICPKGRGHDEAYECLEGIHIYRHPMPVEARGIAAYLIEYPVALFWETLLAIKVAWKHGFDVIQGCNPPDLIFVIGLLFKLGGKRFVFDHHDVNPELYEAKFGRRDMFWHLLRLVEYLTFKTASISIATNESYREIAITRGRMPANRVFVVRSGPNLDRVRSRPADPAWRRGRRYSVGYVGVIGQSEGIDLLLQSIGHIVHDLGRTDIQFNIAGTGPEWNAVVKLCEEMRLSDYVNFTGAIADDALFTMLSTADVCVNPDRVTPMNDISTMNKIMEYMALGRPIVQFDVREGRRSALDASLYAAKNDPQDFASKIITLIDDSSLRQSMGAFGRSRVERALSWTHEEPKLLAAYEALFARKIPWKVSWQSRAPRTSAASERPASQNSGVNANAAAGRASR</sequence>
<dbReference type="EMBL" id="VITY01000002">
    <property type="protein sequence ID" value="TWC05827.1"/>
    <property type="molecule type" value="Genomic_DNA"/>
</dbReference>
<dbReference type="CDD" id="cd03794">
    <property type="entry name" value="GT4_WbuB-like"/>
    <property type="match status" value="1"/>
</dbReference>
<dbReference type="GO" id="GO:0016758">
    <property type="term" value="F:hexosyltransferase activity"/>
    <property type="evidence" value="ECO:0007669"/>
    <property type="project" value="TreeGrafter"/>
</dbReference>
<feature type="compositionally biased region" description="Polar residues" evidence="1">
    <location>
        <begin position="438"/>
        <end position="455"/>
    </location>
</feature>
<name>A0A560MDZ7_9BRAD</name>
<keyword evidence="3" id="KW-0808">Transferase</keyword>
<gene>
    <name evidence="3" type="ORF">FBZ93_102140</name>
</gene>
<dbReference type="Gene3D" id="3.40.50.2000">
    <property type="entry name" value="Glycogen Phosphorylase B"/>
    <property type="match status" value="2"/>
</dbReference>
<keyword evidence="4" id="KW-1185">Reference proteome</keyword>
<dbReference type="InterPro" id="IPR050194">
    <property type="entry name" value="Glycosyltransferase_grp1"/>
</dbReference>
<evidence type="ECO:0000313" key="3">
    <source>
        <dbReference type="EMBL" id="TWC05827.1"/>
    </source>
</evidence>
<dbReference type="Proteomes" id="UP000321304">
    <property type="component" value="Unassembled WGS sequence"/>
</dbReference>
<feature type="domain" description="Glycosyltransferase subfamily 4-like N-terminal" evidence="2">
    <location>
        <begin position="55"/>
        <end position="225"/>
    </location>
</feature>
<evidence type="ECO:0000259" key="2">
    <source>
        <dbReference type="Pfam" id="PF13439"/>
    </source>
</evidence>
<proteinExistence type="predicted"/>
<accession>A0A560MDZ7</accession>
<dbReference type="SUPFAM" id="SSF53756">
    <property type="entry name" value="UDP-Glycosyltransferase/glycogen phosphorylase"/>
    <property type="match status" value="1"/>
</dbReference>
<reference evidence="3 4" key="1">
    <citation type="submission" date="2019-06" db="EMBL/GenBank/DDBJ databases">
        <title>Genomic Encyclopedia of Type Strains, Phase IV (KMG-V): Genome sequencing to study the core and pangenomes of soil and plant-associated prokaryotes.</title>
        <authorList>
            <person name="Whitman W."/>
        </authorList>
    </citation>
    <scope>NUCLEOTIDE SEQUENCE [LARGE SCALE GENOMIC DNA]</scope>
    <source>
        <strain evidence="3 4">BR 10355</strain>
    </source>
</reference>
<comment type="caution">
    <text evidence="3">The sequence shown here is derived from an EMBL/GenBank/DDBJ whole genome shotgun (WGS) entry which is preliminary data.</text>
</comment>
<dbReference type="AlphaFoldDB" id="A0A560MDZ7"/>
<dbReference type="PANTHER" id="PTHR45947:SF3">
    <property type="entry name" value="SULFOQUINOVOSYL TRANSFERASE SQD2"/>
    <property type="match status" value="1"/>
</dbReference>
<dbReference type="PANTHER" id="PTHR45947">
    <property type="entry name" value="SULFOQUINOVOSYL TRANSFERASE SQD2"/>
    <property type="match status" value="1"/>
</dbReference>
<feature type="region of interest" description="Disordered" evidence="1">
    <location>
        <begin position="438"/>
        <end position="465"/>
    </location>
</feature>
<dbReference type="Pfam" id="PF13439">
    <property type="entry name" value="Glyco_transf_4"/>
    <property type="match status" value="1"/>
</dbReference>
<dbReference type="Pfam" id="PF13692">
    <property type="entry name" value="Glyco_trans_1_4"/>
    <property type="match status" value="1"/>
</dbReference>
<evidence type="ECO:0000313" key="4">
    <source>
        <dbReference type="Proteomes" id="UP000321304"/>
    </source>
</evidence>